<feature type="transmembrane region" description="Helical" evidence="1">
    <location>
        <begin position="60"/>
        <end position="81"/>
    </location>
</feature>
<name>A0A124HH01_9ACTN</name>
<keyword evidence="1" id="KW-1133">Transmembrane helix</keyword>
<gene>
    <name evidence="3" type="ORF">AQI95_09735</name>
</gene>
<comment type="caution">
    <text evidence="3">The sequence shown here is derived from an EMBL/GenBank/DDBJ whole genome shotgun (WGS) entry which is preliminary data.</text>
</comment>
<organism evidence="3 4">
    <name type="scientific">Streptomyces yokosukanensis</name>
    <dbReference type="NCBI Taxonomy" id="67386"/>
    <lineage>
        <taxon>Bacteria</taxon>
        <taxon>Bacillati</taxon>
        <taxon>Actinomycetota</taxon>
        <taxon>Actinomycetes</taxon>
        <taxon>Kitasatosporales</taxon>
        <taxon>Streptomycetaceae</taxon>
        <taxon>Streptomyces</taxon>
    </lineage>
</organism>
<accession>A0A124HH01</accession>
<dbReference type="AlphaFoldDB" id="A0A124HH01"/>
<keyword evidence="4" id="KW-1185">Reference proteome</keyword>
<evidence type="ECO:0000259" key="2">
    <source>
        <dbReference type="Pfam" id="PF13828"/>
    </source>
</evidence>
<reference evidence="3 4" key="1">
    <citation type="submission" date="2015-10" db="EMBL/GenBank/DDBJ databases">
        <title>Draft genome sequence of Streptomyces yokosukanensis DSM 40224, type strain for the species Streptomyces yokosukanensis.</title>
        <authorList>
            <person name="Ruckert C."/>
            <person name="Winkler A."/>
            <person name="Kalinowski J."/>
            <person name="Kampfer P."/>
            <person name="Glaeser S."/>
        </authorList>
    </citation>
    <scope>NUCLEOTIDE SEQUENCE [LARGE SCALE GENOMIC DNA]</scope>
    <source>
        <strain evidence="3 4">DSM 40224</strain>
    </source>
</reference>
<feature type="domain" description="DUF4190" evidence="2">
    <location>
        <begin position="23"/>
        <end position="79"/>
    </location>
</feature>
<dbReference type="Proteomes" id="UP000053127">
    <property type="component" value="Unassembled WGS sequence"/>
</dbReference>
<dbReference type="EMBL" id="LMWN01000008">
    <property type="protein sequence ID" value="KUN08619.1"/>
    <property type="molecule type" value="Genomic_DNA"/>
</dbReference>
<evidence type="ECO:0000313" key="3">
    <source>
        <dbReference type="EMBL" id="KUN08619.1"/>
    </source>
</evidence>
<evidence type="ECO:0000256" key="1">
    <source>
        <dbReference type="SAM" id="Phobius"/>
    </source>
</evidence>
<dbReference type="STRING" id="67386.AQI95_09735"/>
<protein>
    <recommendedName>
        <fullName evidence="2">DUF4190 domain-containing protein</fullName>
    </recommendedName>
</protein>
<keyword evidence="1" id="KW-0812">Transmembrane</keyword>
<dbReference type="InterPro" id="IPR025241">
    <property type="entry name" value="DUF4190"/>
</dbReference>
<dbReference type="Pfam" id="PF13828">
    <property type="entry name" value="DUF4190"/>
    <property type="match status" value="1"/>
</dbReference>
<dbReference type="OrthoDB" id="3628931at2"/>
<sequence>MPPYRPWTQGYSPFNRPAPVNGLAIASLVLGALCFLPGVGLVLGLVALWQIRRRRERGTALAVGGAVLSVVGLLLWALLFATGGASDLWHGFKDGTHRSASLSPVRGAWVRSGTTGAVFRCEPIDTGEKVPG</sequence>
<evidence type="ECO:0000313" key="4">
    <source>
        <dbReference type="Proteomes" id="UP000053127"/>
    </source>
</evidence>
<keyword evidence="1" id="KW-0472">Membrane</keyword>
<proteinExistence type="predicted"/>
<feature type="transmembrane region" description="Helical" evidence="1">
    <location>
        <begin position="20"/>
        <end position="48"/>
    </location>
</feature>